<dbReference type="InterPro" id="IPR003369">
    <property type="entry name" value="TatA/B/E"/>
</dbReference>
<keyword evidence="7" id="KW-0472">Membrane</keyword>
<sequence>MLTRHAHSAAVGSRAGPQRLHFVHIVTFPAVTRSRQVVCQGLFGLGLPEVAVIAGVAALVFGPSKLPELGKSLGKTVKSLQTAATEFNDELKAGMADDAKKTAAAEEPKKTDGV</sequence>
<dbReference type="NCBIfam" id="TIGR01411">
    <property type="entry name" value="tatAE"/>
    <property type="match status" value="1"/>
</dbReference>
<reference evidence="9 10" key="1">
    <citation type="journal article" date="2017" name="Mol. Biol. Evol.">
        <title>The 4-celled Tetrabaena socialis nuclear genome reveals the essential components for genetic control of cell number at the origin of multicellularity in the volvocine lineage.</title>
        <authorList>
            <person name="Featherston J."/>
            <person name="Arakaki Y."/>
            <person name="Hanschen E.R."/>
            <person name="Ferris P.J."/>
            <person name="Michod R.E."/>
            <person name="Olson B.J.S.C."/>
            <person name="Nozaki H."/>
            <person name="Durand P.M."/>
        </authorList>
    </citation>
    <scope>NUCLEOTIDE SEQUENCE [LARGE SCALE GENOMIC DNA]</scope>
    <source>
        <strain evidence="9 10">NIES-571</strain>
    </source>
</reference>
<evidence type="ECO:0000313" key="9">
    <source>
        <dbReference type="EMBL" id="PNH04578.1"/>
    </source>
</evidence>
<gene>
    <name evidence="9" type="ORF">TSOC_009232</name>
</gene>
<protein>
    <submittedName>
        <fullName evidence="9">Sec-independent protein translocase protein TATA, chloroplastic</fullName>
    </submittedName>
</protein>
<dbReference type="Gene3D" id="1.20.5.3310">
    <property type="match status" value="1"/>
</dbReference>
<dbReference type="InterPro" id="IPR006312">
    <property type="entry name" value="TatA/E"/>
</dbReference>
<dbReference type="GO" id="GO:0006886">
    <property type="term" value="P:intracellular protein transport"/>
    <property type="evidence" value="ECO:0007669"/>
    <property type="project" value="UniProtKB-ARBA"/>
</dbReference>
<comment type="subcellular location">
    <subcellularLocation>
        <location evidence="1">Plastid</location>
        <location evidence="1">Chloroplast thylakoid membrane</location>
        <topology evidence="1">Single-pass membrane protein</topology>
    </subcellularLocation>
</comment>
<dbReference type="HAMAP" id="MF_00236">
    <property type="entry name" value="TatA_E"/>
    <property type="match status" value="1"/>
</dbReference>
<evidence type="ECO:0000256" key="5">
    <source>
        <dbReference type="ARBA" id="ARBA00022989"/>
    </source>
</evidence>
<proteinExistence type="inferred from homology"/>
<evidence type="ECO:0000313" key="10">
    <source>
        <dbReference type="Proteomes" id="UP000236333"/>
    </source>
</evidence>
<dbReference type="OrthoDB" id="1923722at2759"/>
<evidence type="ECO:0000256" key="1">
    <source>
        <dbReference type="ARBA" id="ARBA00004581"/>
    </source>
</evidence>
<comment type="function">
    <text evidence="8">Part of the twin-arginine translocation (Tat) system that transports large folded proteins containing a characteristic twin-arginine motif in their signal peptide across the thylakoid membrane. Involved in delta pH-dependent protein transport required for chloroplast development, especially thylakoid membrane formation. TATC and TATB mediate precursor recognition, whereas TATA facilitates translocation.</text>
</comment>
<dbReference type="PANTHER" id="PTHR33162:SF1">
    <property type="entry name" value="SEC-INDEPENDENT PROTEIN TRANSLOCASE PROTEIN TATA, CHLOROPLASTIC"/>
    <property type="match status" value="1"/>
</dbReference>
<evidence type="ECO:0000256" key="4">
    <source>
        <dbReference type="ARBA" id="ARBA00022927"/>
    </source>
</evidence>
<keyword evidence="2" id="KW-0813">Transport</keyword>
<dbReference type="Proteomes" id="UP000236333">
    <property type="component" value="Unassembled WGS sequence"/>
</dbReference>
<dbReference type="GO" id="GO:0009535">
    <property type="term" value="C:chloroplast thylakoid membrane"/>
    <property type="evidence" value="ECO:0007669"/>
    <property type="project" value="UniProtKB-SubCell"/>
</dbReference>
<evidence type="ECO:0000256" key="8">
    <source>
        <dbReference type="ARBA" id="ARBA00025340"/>
    </source>
</evidence>
<dbReference type="AlphaFoldDB" id="A0A2J7ZWE9"/>
<accession>A0A2J7ZWE9</accession>
<dbReference type="Pfam" id="PF02416">
    <property type="entry name" value="TatA_B_E"/>
    <property type="match status" value="1"/>
</dbReference>
<comment type="caution">
    <text evidence="9">The sequence shown here is derived from an EMBL/GenBank/DDBJ whole genome shotgun (WGS) entry which is preliminary data.</text>
</comment>
<keyword evidence="5" id="KW-1133">Transmembrane helix</keyword>
<name>A0A2J7ZWE9_9CHLO</name>
<dbReference type="EMBL" id="PGGS01000376">
    <property type="protein sequence ID" value="PNH04578.1"/>
    <property type="molecule type" value="Genomic_DNA"/>
</dbReference>
<evidence type="ECO:0000256" key="2">
    <source>
        <dbReference type="ARBA" id="ARBA00022448"/>
    </source>
</evidence>
<dbReference type="GO" id="GO:0043953">
    <property type="term" value="P:protein transport by the Tat complex"/>
    <property type="evidence" value="ECO:0007669"/>
    <property type="project" value="InterPro"/>
</dbReference>
<organism evidence="9 10">
    <name type="scientific">Tetrabaena socialis</name>
    <dbReference type="NCBI Taxonomy" id="47790"/>
    <lineage>
        <taxon>Eukaryota</taxon>
        <taxon>Viridiplantae</taxon>
        <taxon>Chlorophyta</taxon>
        <taxon>core chlorophytes</taxon>
        <taxon>Chlorophyceae</taxon>
        <taxon>CS clade</taxon>
        <taxon>Chlamydomonadales</taxon>
        <taxon>Tetrabaenaceae</taxon>
        <taxon>Tetrabaena</taxon>
    </lineage>
</organism>
<dbReference type="NCBIfam" id="NF011429">
    <property type="entry name" value="PRK14857.1"/>
    <property type="match status" value="1"/>
</dbReference>
<evidence type="ECO:0000256" key="3">
    <source>
        <dbReference type="ARBA" id="ARBA00022692"/>
    </source>
</evidence>
<keyword evidence="6" id="KW-0811">Translocation</keyword>
<keyword evidence="3" id="KW-0812">Transmembrane</keyword>
<keyword evidence="4" id="KW-0653">Protein transport</keyword>
<evidence type="ECO:0000256" key="7">
    <source>
        <dbReference type="ARBA" id="ARBA00023136"/>
    </source>
</evidence>
<dbReference type="PANTHER" id="PTHR33162">
    <property type="entry name" value="SEC-INDEPENDENT PROTEIN TRANSLOCASE PROTEIN TATA, CHLOROPLASTIC"/>
    <property type="match status" value="1"/>
</dbReference>
<evidence type="ECO:0000256" key="6">
    <source>
        <dbReference type="ARBA" id="ARBA00023010"/>
    </source>
</evidence>
<keyword evidence="10" id="KW-1185">Reference proteome</keyword>